<keyword evidence="2" id="KW-0812">Transmembrane</keyword>
<keyword evidence="5" id="KW-1185">Reference proteome</keyword>
<evidence type="ECO:0008006" key="6">
    <source>
        <dbReference type="Google" id="ProtNLM"/>
    </source>
</evidence>
<dbReference type="PANTHER" id="PTHR15644">
    <property type="entry name" value="OSTEOPETROSIS ASSOCIATED TRANSMEMBRANE PROTEIN 1"/>
    <property type="match status" value="1"/>
</dbReference>
<keyword evidence="2" id="KW-0472">Membrane</keyword>
<reference evidence="4 5" key="1">
    <citation type="submission" date="2020-04" db="EMBL/GenBank/DDBJ databases">
        <authorList>
            <person name="Alioto T."/>
            <person name="Alioto T."/>
            <person name="Gomez Garrido J."/>
        </authorList>
    </citation>
    <scope>NUCLEOTIDE SEQUENCE [LARGE SCALE GENOMIC DNA]</scope>
</reference>
<proteinExistence type="predicted"/>
<organism evidence="4 5">
    <name type="scientific">Cloeon dipterum</name>
    <dbReference type="NCBI Taxonomy" id="197152"/>
    <lineage>
        <taxon>Eukaryota</taxon>
        <taxon>Metazoa</taxon>
        <taxon>Ecdysozoa</taxon>
        <taxon>Arthropoda</taxon>
        <taxon>Hexapoda</taxon>
        <taxon>Insecta</taxon>
        <taxon>Pterygota</taxon>
        <taxon>Palaeoptera</taxon>
        <taxon>Ephemeroptera</taxon>
        <taxon>Pisciforma</taxon>
        <taxon>Baetidae</taxon>
        <taxon>Cloeon</taxon>
    </lineage>
</organism>
<evidence type="ECO:0000256" key="1">
    <source>
        <dbReference type="SAM" id="Coils"/>
    </source>
</evidence>
<evidence type="ECO:0000313" key="4">
    <source>
        <dbReference type="EMBL" id="CAB3363791.1"/>
    </source>
</evidence>
<dbReference type="Pfam" id="PF09777">
    <property type="entry name" value="OSTMP1"/>
    <property type="match status" value="1"/>
</dbReference>
<feature type="transmembrane region" description="Helical" evidence="2">
    <location>
        <begin position="235"/>
        <end position="257"/>
    </location>
</feature>
<protein>
    <recommendedName>
        <fullName evidence="6">Osteopetrosis-associated transmembrane protein 1</fullName>
    </recommendedName>
</protein>
<comment type="caution">
    <text evidence="4">The sequence shown here is derived from an EMBL/GenBank/DDBJ whole genome shotgun (WGS) entry which is preliminary data.</text>
</comment>
<keyword evidence="3" id="KW-0732">Signal</keyword>
<dbReference type="GO" id="GO:0005829">
    <property type="term" value="C:cytosol"/>
    <property type="evidence" value="ECO:0007669"/>
    <property type="project" value="TreeGrafter"/>
</dbReference>
<dbReference type="OrthoDB" id="8021850at2759"/>
<dbReference type="Proteomes" id="UP000494165">
    <property type="component" value="Unassembled WGS sequence"/>
</dbReference>
<feature type="chain" id="PRO_5035760683" description="Osteopetrosis-associated transmembrane protein 1" evidence="3">
    <location>
        <begin position="29"/>
        <end position="271"/>
    </location>
</feature>
<gene>
    <name evidence="4" type="ORF">CLODIP_2_CD09995</name>
</gene>
<dbReference type="AlphaFoldDB" id="A0A8S1C6K6"/>
<evidence type="ECO:0000256" key="3">
    <source>
        <dbReference type="SAM" id="SignalP"/>
    </source>
</evidence>
<feature type="signal peptide" evidence="3">
    <location>
        <begin position="1"/>
        <end position="28"/>
    </location>
</feature>
<accession>A0A8S1C6K6</accession>
<evidence type="ECO:0000313" key="5">
    <source>
        <dbReference type="Proteomes" id="UP000494165"/>
    </source>
</evidence>
<name>A0A8S1C6K6_9INSE</name>
<keyword evidence="1" id="KW-0175">Coiled coil</keyword>
<sequence length="271" mass="31355">MLTSMSFIFRSNIFLAIFLIVSTSTTTGDKLEEKFQLVNDLEGNCEKLLEDYADKSATYMYCAILNARPFTFCESCVGGYFEVLSTYLDIYESKDNETGQSCKDKLLNRDRVEILEETFKSLAKLWGRSSCDHCFELDKNGTLTKNLRNSTIEFNRRHKIAQDCINEHRNDSTSVCETCKKPYHNLNEFYNNDIKLNAEEYESGNVCMDIVDLMNATRSIWSRDLLCLPHRNSQVPLVIVSSLILSLPLWLYGMSFFSHYVRSRYFSIPSH</sequence>
<keyword evidence="2" id="KW-1133">Transmembrane helix</keyword>
<evidence type="ECO:0000256" key="2">
    <source>
        <dbReference type="SAM" id="Phobius"/>
    </source>
</evidence>
<dbReference type="PANTHER" id="PTHR15644:SF2">
    <property type="entry name" value="OSTEOPETROSIS-ASSOCIATED TRANSMEMBRANE PROTEIN 1"/>
    <property type="match status" value="1"/>
</dbReference>
<dbReference type="EMBL" id="CADEPI010000013">
    <property type="protein sequence ID" value="CAB3363791.1"/>
    <property type="molecule type" value="Genomic_DNA"/>
</dbReference>
<dbReference type="InterPro" id="IPR019172">
    <property type="entry name" value="Osteopetrosis-assoc_TM_1"/>
</dbReference>
<feature type="coiled-coil region" evidence="1">
    <location>
        <begin position="31"/>
        <end position="58"/>
    </location>
</feature>